<keyword evidence="1" id="KW-0472">Membrane</keyword>
<protein>
    <submittedName>
        <fullName evidence="2">Membrane protein</fullName>
    </submittedName>
</protein>
<evidence type="ECO:0000256" key="1">
    <source>
        <dbReference type="SAM" id="Phobius"/>
    </source>
</evidence>
<evidence type="ECO:0000313" key="3">
    <source>
        <dbReference type="Proteomes" id="UP000464754"/>
    </source>
</evidence>
<dbReference type="AlphaFoldDB" id="A0A6N4TK68"/>
<keyword evidence="3" id="KW-1185">Reference proteome</keyword>
<feature type="transmembrane region" description="Helical" evidence="1">
    <location>
        <begin position="147"/>
        <end position="167"/>
    </location>
</feature>
<dbReference type="Proteomes" id="UP000464754">
    <property type="component" value="Chromosome"/>
</dbReference>
<keyword evidence="1" id="KW-0812">Transmembrane</keyword>
<sequence>MHKKKHWYDYLWIYTPFYLFLGFFNILFAWLGMIEFMIPLVIAVWKGNKFFCNRYCGRGQFFNLLGNKLKLSRQKRPPKFLSSLWFRYAFLIFFMTMFSFMIITTIQVFSQTKNLKEVVTVLWTFKLPWSFAYQGTLLSDGFAQFAFGMYSIMLTSSVLGFITMLLYRPRTWCAYCPMGTMTQTICKLKNKGDIDGIESERSFTATKINR</sequence>
<dbReference type="KEGG" id="aarg:Aargi30884_20300"/>
<dbReference type="EMBL" id="AP019695">
    <property type="protein sequence ID" value="BBK23127.1"/>
    <property type="molecule type" value="Genomic_DNA"/>
</dbReference>
<feature type="transmembrane region" description="Helical" evidence="1">
    <location>
        <begin position="85"/>
        <end position="109"/>
    </location>
</feature>
<reference evidence="3" key="1">
    <citation type="submission" date="2019-05" db="EMBL/GenBank/DDBJ databases">
        <title>Complete genome sequencing of Absiella argi strain JCM 30884.</title>
        <authorList>
            <person name="Sakamoto M."/>
            <person name="Murakami T."/>
            <person name="Mori H."/>
        </authorList>
    </citation>
    <scope>NUCLEOTIDE SEQUENCE [LARGE SCALE GENOMIC DNA]</scope>
    <source>
        <strain evidence="3">JCM 30884</strain>
    </source>
</reference>
<accession>A0A6N4TK68</accession>
<name>A0A6N4TK68_9FIRM</name>
<organism evidence="2 3">
    <name type="scientific">Amedibacterium intestinale</name>
    <dbReference type="NCBI Taxonomy" id="2583452"/>
    <lineage>
        <taxon>Bacteria</taxon>
        <taxon>Bacillati</taxon>
        <taxon>Bacillota</taxon>
        <taxon>Erysipelotrichia</taxon>
        <taxon>Erysipelotrichales</taxon>
        <taxon>Erysipelotrichaceae</taxon>
        <taxon>Amedibacterium</taxon>
    </lineage>
</organism>
<evidence type="ECO:0000313" key="2">
    <source>
        <dbReference type="EMBL" id="BBK23127.1"/>
    </source>
</evidence>
<gene>
    <name evidence="2" type="ORF">Aargi30884_20300</name>
</gene>
<dbReference type="RefSeq" id="WP_163052208.1">
    <property type="nucleotide sequence ID" value="NZ_AP019695.1"/>
</dbReference>
<proteinExistence type="predicted"/>
<keyword evidence="1" id="KW-1133">Transmembrane helix</keyword>
<feature type="transmembrane region" description="Helical" evidence="1">
    <location>
        <begin position="20"/>
        <end position="45"/>
    </location>
</feature>